<accession>A0A3B0CDF9</accession>
<proteinExistence type="predicted"/>
<keyword evidence="1" id="KW-0472">Membrane</keyword>
<feature type="transmembrane region" description="Helical" evidence="1">
    <location>
        <begin position="28"/>
        <end position="47"/>
    </location>
</feature>
<evidence type="ECO:0000313" key="2">
    <source>
        <dbReference type="EMBL" id="RKN82079.1"/>
    </source>
</evidence>
<dbReference type="EMBL" id="RBAH01000012">
    <property type="protein sequence ID" value="RKN82079.1"/>
    <property type="molecule type" value="Genomic_DNA"/>
</dbReference>
<dbReference type="Proteomes" id="UP000282311">
    <property type="component" value="Unassembled WGS sequence"/>
</dbReference>
<organism evidence="2 3">
    <name type="scientific">Paenibacillus ginsengarvi</name>
    <dbReference type="NCBI Taxonomy" id="400777"/>
    <lineage>
        <taxon>Bacteria</taxon>
        <taxon>Bacillati</taxon>
        <taxon>Bacillota</taxon>
        <taxon>Bacilli</taxon>
        <taxon>Bacillales</taxon>
        <taxon>Paenibacillaceae</taxon>
        <taxon>Paenibacillus</taxon>
    </lineage>
</organism>
<keyword evidence="1" id="KW-0812">Transmembrane</keyword>
<dbReference type="AlphaFoldDB" id="A0A3B0CDF9"/>
<name>A0A3B0CDF9_9BACL</name>
<evidence type="ECO:0000256" key="1">
    <source>
        <dbReference type="SAM" id="Phobius"/>
    </source>
</evidence>
<keyword evidence="1" id="KW-1133">Transmembrane helix</keyword>
<gene>
    <name evidence="2" type="ORF">D7M11_17095</name>
</gene>
<dbReference type="RefSeq" id="WP_120748462.1">
    <property type="nucleotide sequence ID" value="NZ_RBAH01000012.1"/>
</dbReference>
<sequence length="181" mass="20270">MKNIWLVLFGLLVFGAFFISSILRESPLLLYIASVIPIFIVPFLPDLRTNQRLRQKRGGVSVVKLSGNSGKPEWLIVTFKPGTVYWNRKSLIISYEHAPSVESVPTDDYTAALTVLKYDLRTRKNSERVRISLPNLSERIVGMPFTVHEVNRLIIPLGDTVELEPANVPAAVASRGIELQA</sequence>
<keyword evidence="3" id="KW-1185">Reference proteome</keyword>
<evidence type="ECO:0000313" key="3">
    <source>
        <dbReference type="Proteomes" id="UP000282311"/>
    </source>
</evidence>
<comment type="caution">
    <text evidence="2">The sequence shown here is derived from an EMBL/GenBank/DDBJ whole genome shotgun (WGS) entry which is preliminary data.</text>
</comment>
<dbReference type="OrthoDB" id="2589792at2"/>
<protein>
    <submittedName>
        <fullName evidence="2">Uncharacterized protein</fullName>
    </submittedName>
</protein>
<reference evidence="2 3" key="1">
    <citation type="journal article" date="2007" name="Int. J. Syst. Evol. Microbiol.">
        <title>Paenibacillus ginsengarvi sp. nov., isolated from soil from ginseng cultivation.</title>
        <authorList>
            <person name="Yoon M.H."/>
            <person name="Ten L.N."/>
            <person name="Im W.T."/>
        </authorList>
    </citation>
    <scope>NUCLEOTIDE SEQUENCE [LARGE SCALE GENOMIC DNA]</scope>
    <source>
        <strain evidence="2 3">KCTC 13059</strain>
    </source>
</reference>